<dbReference type="PANTHER" id="PTHR31528:SF1">
    <property type="entry name" value="4-AMINO-5-HYDROXYMETHYL-2-METHYLPYRIMIDINE PHOSPHATE SYNTHASE THI11-RELATED"/>
    <property type="match status" value="1"/>
</dbReference>
<comment type="subunit">
    <text evidence="4">Homodimer.</text>
</comment>
<evidence type="ECO:0000256" key="11">
    <source>
        <dbReference type="ARBA" id="ARBA00048179"/>
    </source>
</evidence>
<keyword evidence="9" id="KW-0408">Iron</keyword>
<dbReference type="RefSeq" id="WP_133870599.1">
    <property type="nucleotide sequence ID" value="NZ_SOAU01000001.1"/>
</dbReference>
<dbReference type="InterPro" id="IPR015168">
    <property type="entry name" value="SsuA/THI5"/>
</dbReference>
<keyword evidence="5" id="KW-0808">Transferase</keyword>
<evidence type="ECO:0000256" key="2">
    <source>
        <dbReference type="ARBA" id="ARBA00004948"/>
    </source>
</evidence>
<feature type="chain" id="PRO_5038665771" description="Thiamine pyrimidine synthase" evidence="13">
    <location>
        <begin position="25"/>
        <end position="439"/>
    </location>
</feature>
<keyword evidence="6" id="KW-0479">Metal-binding</keyword>
<gene>
    <name evidence="15" type="ORF">BDK89_3997</name>
</gene>
<evidence type="ECO:0000256" key="13">
    <source>
        <dbReference type="SAM" id="SignalP"/>
    </source>
</evidence>
<feature type="region of interest" description="Disordered" evidence="12">
    <location>
        <begin position="45"/>
        <end position="76"/>
    </location>
</feature>
<dbReference type="PROSITE" id="PS51257">
    <property type="entry name" value="PROKAR_LIPOPROTEIN"/>
    <property type="match status" value="1"/>
</dbReference>
<comment type="caution">
    <text evidence="15">The sequence shown here is derived from an EMBL/GenBank/DDBJ whole genome shotgun (WGS) entry which is preliminary data.</text>
</comment>
<evidence type="ECO:0000259" key="14">
    <source>
        <dbReference type="Pfam" id="PF09084"/>
    </source>
</evidence>
<dbReference type="PANTHER" id="PTHR31528">
    <property type="entry name" value="4-AMINO-5-HYDROXYMETHYL-2-METHYLPYRIMIDINE PHOSPHATE SYNTHASE THI11-RELATED"/>
    <property type="match status" value="1"/>
</dbReference>
<proteinExistence type="inferred from homology"/>
<keyword evidence="8" id="KW-0784">Thiamine biosynthesis</keyword>
<evidence type="ECO:0000256" key="9">
    <source>
        <dbReference type="ARBA" id="ARBA00023004"/>
    </source>
</evidence>
<feature type="signal peptide" evidence="13">
    <location>
        <begin position="1"/>
        <end position="24"/>
    </location>
</feature>
<dbReference type="AlphaFoldDB" id="A0A4R7I3Z3"/>
<sequence>MRTRNRSVRTALAGVVALSLVAAACGDDDDTADDIEDAVDDAVDEAEDAADDAVDEAEDAVDEAEDAAEDAVDEAEDAMDDADDDMADGIECETPDEVSLQLQWFVQAQFAGYYAAIDQGYYDAACLDVTIVEGGVDIVPQTQLANGDVDFALAWVPKALASREAGANIVNVAQIYQRSGTLQVSFADSGIESPADFAGKKIGNWGFGNEYEVFAALGQEGLDPASDVELVGQNFDMVALLDGEIDAAEAMTYNEYAQVLEAVNPDTGELYQPEDFNVISYEEVGVGMLQDAIWASGDRLADDPEYVDITTRFVAASIGGWLYCRDNVQECADIVLAAGPTLGASHQLWQMNEVNKLIWPSDNGPGIVDPAAWDRTVEIALNTPNLEGATVLTEEPSDDAYRTDIATEALELLAELGIPVAVTGEVYQPIEVTLNEGGA</sequence>
<evidence type="ECO:0000313" key="16">
    <source>
        <dbReference type="Proteomes" id="UP000294558"/>
    </source>
</evidence>
<accession>A0A4R7I3Z3</accession>
<dbReference type="OrthoDB" id="174578at2"/>
<evidence type="ECO:0000256" key="1">
    <source>
        <dbReference type="ARBA" id="ARBA00003469"/>
    </source>
</evidence>
<keyword evidence="7" id="KW-0663">Pyridoxal phosphate</keyword>
<comment type="function">
    <text evidence="1">Responsible for the formation of the pyrimidine heterocycle in the thiamine biosynthesis pathway. Catalyzes the formation of hydroxymethylpyrimidine phosphate (HMP-P) from histidine and pyridoxal phosphate (PLP). The protein uses PLP and the active site histidine to form HMP-P, generating an inactive enzyme. The enzyme can only undergo a single turnover, which suggests it is a suicide enzyme.</text>
</comment>
<dbReference type="GO" id="GO:0016740">
    <property type="term" value="F:transferase activity"/>
    <property type="evidence" value="ECO:0007669"/>
    <property type="project" value="UniProtKB-KW"/>
</dbReference>
<dbReference type="Gene3D" id="3.40.190.10">
    <property type="entry name" value="Periplasmic binding protein-like II"/>
    <property type="match status" value="2"/>
</dbReference>
<dbReference type="GO" id="GO:0046872">
    <property type="term" value="F:metal ion binding"/>
    <property type="evidence" value="ECO:0007669"/>
    <property type="project" value="UniProtKB-KW"/>
</dbReference>
<keyword evidence="16" id="KW-1185">Reference proteome</keyword>
<organism evidence="15 16">
    <name type="scientific">Ilumatobacter fluminis</name>
    <dbReference type="NCBI Taxonomy" id="467091"/>
    <lineage>
        <taxon>Bacteria</taxon>
        <taxon>Bacillati</taxon>
        <taxon>Actinomycetota</taxon>
        <taxon>Acidimicrobiia</taxon>
        <taxon>Acidimicrobiales</taxon>
        <taxon>Ilumatobacteraceae</taxon>
        <taxon>Ilumatobacter</taxon>
    </lineage>
</organism>
<evidence type="ECO:0000256" key="10">
    <source>
        <dbReference type="ARBA" id="ARBA00033171"/>
    </source>
</evidence>
<evidence type="ECO:0000256" key="6">
    <source>
        <dbReference type="ARBA" id="ARBA00022723"/>
    </source>
</evidence>
<evidence type="ECO:0000256" key="3">
    <source>
        <dbReference type="ARBA" id="ARBA00009406"/>
    </source>
</evidence>
<dbReference type="GO" id="GO:0009228">
    <property type="term" value="P:thiamine biosynthetic process"/>
    <property type="evidence" value="ECO:0007669"/>
    <property type="project" value="UniProtKB-KW"/>
</dbReference>
<evidence type="ECO:0000256" key="4">
    <source>
        <dbReference type="ARBA" id="ARBA00011738"/>
    </source>
</evidence>
<evidence type="ECO:0000313" key="15">
    <source>
        <dbReference type="EMBL" id="TDT18377.1"/>
    </source>
</evidence>
<comment type="similarity">
    <text evidence="3">Belongs to the NMT1/THI5 family.</text>
</comment>
<dbReference type="Pfam" id="PF09084">
    <property type="entry name" value="NMT1"/>
    <property type="match status" value="1"/>
</dbReference>
<dbReference type="InterPro" id="IPR027939">
    <property type="entry name" value="NMT1/THI5"/>
</dbReference>
<keyword evidence="13" id="KW-0732">Signal</keyword>
<evidence type="ECO:0000256" key="8">
    <source>
        <dbReference type="ARBA" id="ARBA00022977"/>
    </source>
</evidence>
<dbReference type="EMBL" id="SOAU01000001">
    <property type="protein sequence ID" value="TDT18377.1"/>
    <property type="molecule type" value="Genomic_DNA"/>
</dbReference>
<evidence type="ECO:0000256" key="12">
    <source>
        <dbReference type="SAM" id="MobiDB-lite"/>
    </source>
</evidence>
<dbReference type="Proteomes" id="UP000294558">
    <property type="component" value="Unassembled WGS sequence"/>
</dbReference>
<protein>
    <recommendedName>
        <fullName evidence="10">Thiamine pyrimidine synthase</fullName>
    </recommendedName>
</protein>
<comment type="pathway">
    <text evidence="2">Cofactor biosynthesis; thiamine diphosphate biosynthesis.</text>
</comment>
<reference evidence="15 16" key="1">
    <citation type="submission" date="2019-03" db="EMBL/GenBank/DDBJ databases">
        <title>Sequencing the genomes of 1000 actinobacteria strains.</title>
        <authorList>
            <person name="Klenk H.-P."/>
        </authorList>
    </citation>
    <scope>NUCLEOTIDE SEQUENCE [LARGE SCALE GENOMIC DNA]</scope>
    <source>
        <strain evidence="15 16">DSM 18936</strain>
    </source>
</reference>
<name>A0A4R7I3Z3_9ACTN</name>
<evidence type="ECO:0000256" key="7">
    <source>
        <dbReference type="ARBA" id="ARBA00022898"/>
    </source>
</evidence>
<comment type="catalytic activity">
    <reaction evidence="11">
        <text>N(6)-(pyridoxal phosphate)-L-lysyl-[4-amino-5-hydroxymethyl-2-methylpyrimidine phosphate synthase] + L-histidyl-[4-amino-5-hydroxymethyl-2-methylpyrimidine phosphate synthase] + 2 Fe(3+) + 4 H2O = L-lysyl-[4-amino-5-hydroxymethyl-2-methylpyrimidine phosphate synthase] + (2S)-2-amino-5-hydroxy-4-oxopentanoyl-[4-amino-5-hydroxymethyl-2-methylpyrimidine phosphate synthase] + 4-amino-2-methyl-5-(phosphooxymethyl)pyrimidine + 3-oxopropanoate + 2 Fe(2+) + 2 H(+)</text>
        <dbReference type="Rhea" id="RHEA:65756"/>
        <dbReference type="Rhea" id="RHEA-COMP:16892"/>
        <dbReference type="Rhea" id="RHEA-COMP:16893"/>
        <dbReference type="Rhea" id="RHEA-COMP:16894"/>
        <dbReference type="Rhea" id="RHEA-COMP:16895"/>
        <dbReference type="ChEBI" id="CHEBI:15377"/>
        <dbReference type="ChEBI" id="CHEBI:15378"/>
        <dbReference type="ChEBI" id="CHEBI:29033"/>
        <dbReference type="ChEBI" id="CHEBI:29034"/>
        <dbReference type="ChEBI" id="CHEBI:29969"/>
        <dbReference type="ChEBI" id="CHEBI:29979"/>
        <dbReference type="ChEBI" id="CHEBI:33190"/>
        <dbReference type="ChEBI" id="CHEBI:58354"/>
        <dbReference type="ChEBI" id="CHEBI:143915"/>
        <dbReference type="ChEBI" id="CHEBI:157692"/>
    </reaction>
    <physiologicalReaction direction="left-to-right" evidence="11">
        <dbReference type="Rhea" id="RHEA:65757"/>
    </physiologicalReaction>
</comment>
<evidence type="ECO:0000256" key="5">
    <source>
        <dbReference type="ARBA" id="ARBA00022679"/>
    </source>
</evidence>
<feature type="domain" description="SsuA/THI5-like" evidence="14">
    <location>
        <begin position="108"/>
        <end position="327"/>
    </location>
</feature>
<dbReference type="SUPFAM" id="SSF53850">
    <property type="entry name" value="Periplasmic binding protein-like II"/>
    <property type="match status" value="1"/>
</dbReference>